<dbReference type="Gene3D" id="3.30.9.10">
    <property type="entry name" value="D-Amino Acid Oxidase, subunit A, domain 2"/>
    <property type="match status" value="1"/>
</dbReference>
<feature type="domain" description="FAD dependent oxidoreductase" evidence="2">
    <location>
        <begin position="7"/>
        <end position="335"/>
    </location>
</feature>
<dbReference type="PANTHER" id="PTHR13847:SF289">
    <property type="entry name" value="GLYCINE OXIDASE"/>
    <property type="match status" value="1"/>
</dbReference>
<evidence type="ECO:0000259" key="2">
    <source>
        <dbReference type="Pfam" id="PF01266"/>
    </source>
</evidence>
<gene>
    <name evidence="3" type="ORF">L5G33_02985</name>
</gene>
<protein>
    <submittedName>
        <fullName evidence="3">FAD-dependent oxidoreductase</fullName>
    </submittedName>
</protein>
<keyword evidence="1" id="KW-0560">Oxidoreductase</keyword>
<comment type="caution">
    <text evidence="3">The sequence shown here is derived from an EMBL/GenBank/DDBJ whole genome shotgun (WGS) entry which is preliminary data.</text>
</comment>
<sequence length="356" mass="36841">MGRELSVVGGGAIGLACALAAADAGWTTTVYDAGSASRAAHVAGGMLGCFGEGHPGERRILDISAQSAALWPDFLTRLGDPTVRTATDSILLAASATDLAYLDDQVGFVRDRIPGATLARSTGAQLRRCETALARGLAGGYLAEGEGAVDNRLLVAALEERLGEAGGRIVRAGVDDPTELPGDQILIAAGLGSAALAAVAGADISVHGEKGEILRLRRTRWSVPPPKHVIRGRRHGRPIYLVPRADAVVVGATQYEAVGSDDRVPQAGGVADLLADAIAVMPGLSTYELAEAGAGIRPSSPDGVPVVQRIDDRILVATGHGRNGIALSPWTAARVMDVLAGEPRESREPRKLRESE</sequence>
<dbReference type="InterPro" id="IPR006076">
    <property type="entry name" value="FAD-dep_OxRdtase"/>
</dbReference>
<accession>A0ABS9IPD2</accession>
<evidence type="ECO:0000313" key="4">
    <source>
        <dbReference type="Proteomes" id="UP001200110"/>
    </source>
</evidence>
<evidence type="ECO:0000256" key="1">
    <source>
        <dbReference type="ARBA" id="ARBA00023002"/>
    </source>
</evidence>
<evidence type="ECO:0000313" key="3">
    <source>
        <dbReference type="EMBL" id="MCF8587431.1"/>
    </source>
</evidence>
<dbReference type="PANTHER" id="PTHR13847">
    <property type="entry name" value="SARCOSINE DEHYDROGENASE-RELATED"/>
    <property type="match status" value="1"/>
</dbReference>
<dbReference type="Pfam" id="PF01266">
    <property type="entry name" value="DAO"/>
    <property type="match status" value="1"/>
</dbReference>
<dbReference type="Gene3D" id="3.50.50.60">
    <property type="entry name" value="FAD/NAD(P)-binding domain"/>
    <property type="match status" value="1"/>
</dbReference>
<dbReference type="Proteomes" id="UP001200110">
    <property type="component" value="Unassembled WGS sequence"/>
</dbReference>
<dbReference type="SUPFAM" id="SSF51905">
    <property type="entry name" value="FAD/NAD(P)-binding domain"/>
    <property type="match status" value="1"/>
</dbReference>
<dbReference type="InterPro" id="IPR036188">
    <property type="entry name" value="FAD/NAD-bd_sf"/>
</dbReference>
<dbReference type="PROSITE" id="PS51257">
    <property type="entry name" value="PROKAR_LIPOPROTEIN"/>
    <property type="match status" value="1"/>
</dbReference>
<proteinExistence type="predicted"/>
<name>A0ABS9IPD2_9ACTN</name>
<dbReference type="RefSeq" id="WP_236996670.1">
    <property type="nucleotide sequence ID" value="NZ_JAKKOR010000002.1"/>
</dbReference>
<organism evidence="3 4">
    <name type="scientific">Gordonia liuliyuniae</name>
    <dbReference type="NCBI Taxonomy" id="2911517"/>
    <lineage>
        <taxon>Bacteria</taxon>
        <taxon>Bacillati</taxon>
        <taxon>Actinomycetota</taxon>
        <taxon>Actinomycetes</taxon>
        <taxon>Mycobacteriales</taxon>
        <taxon>Gordoniaceae</taxon>
        <taxon>Gordonia</taxon>
    </lineage>
</organism>
<dbReference type="EMBL" id="JAKKOR010000002">
    <property type="protein sequence ID" value="MCF8587431.1"/>
    <property type="molecule type" value="Genomic_DNA"/>
</dbReference>
<dbReference type="SUPFAM" id="SSF54373">
    <property type="entry name" value="FAD-linked reductases, C-terminal domain"/>
    <property type="match status" value="1"/>
</dbReference>
<reference evidence="3 4" key="1">
    <citation type="submission" date="2022-01" db="EMBL/GenBank/DDBJ databases">
        <authorList>
            <person name="Huang Y."/>
        </authorList>
    </citation>
    <scope>NUCLEOTIDE SEQUENCE [LARGE SCALE GENOMIC DNA]</scope>
    <source>
        <strain evidence="3 4">HY366</strain>
    </source>
</reference>
<keyword evidence="4" id="KW-1185">Reference proteome</keyword>